<evidence type="ECO:0000256" key="2">
    <source>
        <dbReference type="RuleBase" id="RU003690"/>
    </source>
</evidence>
<comment type="similarity">
    <text evidence="1 2">Belongs to the glycosyl hydrolase 1 family.</text>
</comment>
<dbReference type="GO" id="GO:0098542">
    <property type="term" value="P:defense response to other organism"/>
    <property type="evidence" value="ECO:0000318"/>
    <property type="project" value="GO_Central"/>
</dbReference>
<dbReference type="InterPro" id="IPR017853">
    <property type="entry name" value="GH"/>
</dbReference>
<dbReference type="GO" id="GO:0019762">
    <property type="term" value="P:glucosinolate catabolic process"/>
    <property type="evidence" value="ECO:0000318"/>
    <property type="project" value="GO_Central"/>
</dbReference>
<dbReference type="Pfam" id="PF00232">
    <property type="entry name" value="Glyco_hydro_1"/>
    <property type="match status" value="2"/>
</dbReference>
<dbReference type="SUPFAM" id="SSF51445">
    <property type="entry name" value="(Trans)glycosidases"/>
    <property type="match status" value="1"/>
</dbReference>
<dbReference type="GO" id="GO:0008422">
    <property type="term" value="F:beta-glucosidase activity"/>
    <property type="evidence" value="ECO:0000318"/>
    <property type="project" value="GO_Central"/>
</dbReference>
<feature type="chain" id="PRO_5028474733" evidence="3">
    <location>
        <begin position="25"/>
        <end position="548"/>
    </location>
</feature>
<dbReference type="PANTHER" id="PTHR10353:SF318">
    <property type="entry name" value="BETA-GLUCOSIDASE 31-RELATED"/>
    <property type="match status" value="1"/>
</dbReference>
<gene>
    <name evidence="5" type="primary">LOC109016167</name>
</gene>
<evidence type="ECO:0000256" key="3">
    <source>
        <dbReference type="SAM" id="SignalP"/>
    </source>
</evidence>
<reference evidence="5" key="1">
    <citation type="submission" date="2025-08" db="UniProtKB">
        <authorList>
            <consortium name="RefSeq"/>
        </authorList>
    </citation>
    <scope>IDENTIFICATION</scope>
    <source>
        <tissue evidence="5">Leaves</tissue>
    </source>
</reference>
<dbReference type="GO" id="GO:0071472">
    <property type="term" value="P:cellular response to salt stress"/>
    <property type="evidence" value="ECO:0000318"/>
    <property type="project" value="GO_Central"/>
</dbReference>
<dbReference type="OrthoDB" id="65569at2759"/>
<evidence type="ECO:0000256" key="1">
    <source>
        <dbReference type="ARBA" id="ARBA00010838"/>
    </source>
</evidence>
<evidence type="ECO:0000313" key="4">
    <source>
        <dbReference type="Proteomes" id="UP000235220"/>
    </source>
</evidence>
<dbReference type="PRINTS" id="PR00131">
    <property type="entry name" value="GLHYDRLASE1"/>
</dbReference>
<dbReference type="GeneID" id="109016167"/>
<protein>
    <submittedName>
        <fullName evidence="5">Beta-glucosidase 12-like</fullName>
    </submittedName>
</protein>
<dbReference type="GO" id="GO:0005975">
    <property type="term" value="P:carbohydrate metabolic process"/>
    <property type="evidence" value="ECO:0007669"/>
    <property type="project" value="InterPro"/>
</dbReference>
<dbReference type="Proteomes" id="UP000235220">
    <property type="component" value="Chromosome 14"/>
</dbReference>
<organism evidence="4 5">
    <name type="scientific">Juglans regia</name>
    <name type="common">English walnut</name>
    <dbReference type="NCBI Taxonomy" id="51240"/>
    <lineage>
        <taxon>Eukaryota</taxon>
        <taxon>Viridiplantae</taxon>
        <taxon>Streptophyta</taxon>
        <taxon>Embryophyta</taxon>
        <taxon>Tracheophyta</taxon>
        <taxon>Spermatophyta</taxon>
        <taxon>Magnoliopsida</taxon>
        <taxon>eudicotyledons</taxon>
        <taxon>Gunneridae</taxon>
        <taxon>Pentapetalae</taxon>
        <taxon>rosids</taxon>
        <taxon>fabids</taxon>
        <taxon>Fagales</taxon>
        <taxon>Juglandaceae</taxon>
        <taxon>Juglans</taxon>
    </lineage>
</organism>
<dbReference type="InParanoid" id="A0A6P9EF29"/>
<dbReference type="Gene3D" id="3.20.20.80">
    <property type="entry name" value="Glycosidases"/>
    <property type="match status" value="1"/>
</dbReference>
<dbReference type="PANTHER" id="PTHR10353">
    <property type="entry name" value="GLYCOSYL HYDROLASE"/>
    <property type="match status" value="1"/>
</dbReference>
<proteinExistence type="inferred from homology"/>
<name>A0A6P9EF29_JUGRE</name>
<sequence length="548" mass="62605">MAMKGYILIGLLVLVSSFANTINAIAITPHYGISTLNRTSFPKGFTFGAGSADYQVEGATPFYDGKGESMWDYYTHKYPEKIADGSNGDVASEQYHRFKEDFGLLKDMNGDAYRFSIAWTRLIPTGKISDGVNQKGIDHYNQVINELLAKGLTPYVTIFHWHVPIALDHKYGGFLSHRILEDFKDYAELCFKEFGDRVKHWTTVNEPHMFTNGGYAAGVLAPFRCSSWQNMNCTGGDSATEPYTVAHHLLLAHAIAANLYKTKYQAKQKGVVGITVDMDWMVPYSKSEKDRAAALRAIDFRFGWFMDPLTKGRYPLSMRTLVRNRLPMFTPEQSKLVKGSYDFIGLNYYTANYVFDTPENKSLNKSYLTDGLLTKTGERDGVLIGPQAASDWLYVYPRGIYDLLVYTKTKYGDPVIYITENGNFLNLFQLLLHKVDDEIFLDVPFYLIKLNCNRLLGVNEHNNASIPLKEALVDTHRIDYHYRHLAYVHKAIGDGVRVKGYFAWSFSDTFEWFSGYTIRFGIHFIDFENGLKRHPKLSAQWFKNFLKK</sequence>
<dbReference type="RefSeq" id="XP_035541432.1">
    <property type="nucleotide sequence ID" value="XM_035685539.1"/>
</dbReference>
<dbReference type="AlphaFoldDB" id="A0A6P9EF29"/>
<keyword evidence="4" id="KW-1185">Reference proteome</keyword>
<dbReference type="KEGG" id="jre:109016167"/>
<feature type="signal peptide" evidence="3">
    <location>
        <begin position="1"/>
        <end position="24"/>
    </location>
</feature>
<accession>A0A6P9EF29</accession>
<evidence type="ECO:0000313" key="5">
    <source>
        <dbReference type="RefSeq" id="XP_035541432.1"/>
    </source>
</evidence>
<keyword evidence="3" id="KW-0732">Signal</keyword>
<dbReference type="InterPro" id="IPR001360">
    <property type="entry name" value="Glyco_hydro_1"/>
</dbReference>